<protein>
    <submittedName>
        <fullName evidence="2">Uncharacterized protein</fullName>
    </submittedName>
</protein>
<name>A0A4Y2LAD9_ARAVE</name>
<comment type="caution">
    <text evidence="2">The sequence shown here is derived from an EMBL/GenBank/DDBJ whole genome shotgun (WGS) entry which is preliminary data.</text>
</comment>
<gene>
    <name evidence="2" type="ORF">AVEN_130289_1</name>
    <name evidence="1" type="ORF">AVEN_137337_1</name>
</gene>
<sequence>MYCRLPTSLVSCLGREFYTDKCGMAGPGPLTLATNSATILRQIDDSRKCYPFLDISFRKENTRDCTRKLHVSHSLSGRVYKGRSWIREYVLIDWNDFGVSSTVRARKLVMLLLLLLVIC</sequence>
<evidence type="ECO:0000313" key="1">
    <source>
        <dbReference type="EMBL" id="GBM40838.1"/>
    </source>
</evidence>
<dbReference type="EMBL" id="BGPR01198613">
    <property type="protein sequence ID" value="GBN11661.1"/>
    <property type="molecule type" value="Genomic_DNA"/>
</dbReference>
<reference evidence="2 3" key="1">
    <citation type="journal article" date="2019" name="Sci. Rep.">
        <title>Orb-weaving spider Araneus ventricosus genome elucidates the spidroin gene catalogue.</title>
        <authorList>
            <person name="Kono N."/>
            <person name="Nakamura H."/>
            <person name="Ohtoshi R."/>
            <person name="Moran D.A.P."/>
            <person name="Shinohara A."/>
            <person name="Yoshida Y."/>
            <person name="Fujiwara M."/>
            <person name="Mori M."/>
            <person name="Tomita M."/>
            <person name="Arakawa K."/>
        </authorList>
    </citation>
    <scope>NUCLEOTIDE SEQUENCE [LARGE SCALE GENOMIC DNA]</scope>
</reference>
<accession>A0A4Y2LAD9</accession>
<proteinExistence type="predicted"/>
<organism evidence="2 3">
    <name type="scientific">Araneus ventricosus</name>
    <name type="common">Orbweaver spider</name>
    <name type="synonym">Epeira ventricosa</name>
    <dbReference type="NCBI Taxonomy" id="182803"/>
    <lineage>
        <taxon>Eukaryota</taxon>
        <taxon>Metazoa</taxon>
        <taxon>Ecdysozoa</taxon>
        <taxon>Arthropoda</taxon>
        <taxon>Chelicerata</taxon>
        <taxon>Arachnida</taxon>
        <taxon>Araneae</taxon>
        <taxon>Araneomorphae</taxon>
        <taxon>Entelegynae</taxon>
        <taxon>Araneoidea</taxon>
        <taxon>Araneidae</taxon>
        <taxon>Araneus</taxon>
    </lineage>
</organism>
<dbReference type="EMBL" id="BGPR01000944">
    <property type="protein sequence ID" value="GBM40838.1"/>
    <property type="molecule type" value="Genomic_DNA"/>
</dbReference>
<dbReference type="AlphaFoldDB" id="A0A4Y2LAD9"/>
<dbReference type="Proteomes" id="UP000499080">
    <property type="component" value="Unassembled WGS sequence"/>
</dbReference>
<keyword evidence="3" id="KW-1185">Reference proteome</keyword>
<evidence type="ECO:0000313" key="2">
    <source>
        <dbReference type="EMBL" id="GBN11661.1"/>
    </source>
</evidence>
<evidence type="ECO:0000313" key="3">
    <source>
        <dbReference type="Proteomes" id="UP000499080"/>
    </source>
</evidence>